<comment type="caution">
    <text evidence="1">The sequence shown here is derived from an EMBL/GenBank/DDBJ whole genome shotgun (WGS) entry which is preliminary data.</text>
</comment>
<dbReference type="RefSeq" id="WP_127698129.1">
    <property type="nucleotide sequence ID" value="NZ_SACS01000004.1"/>
</dbReference>
<dbReference type="Gene3D" id="3.10.450.140">
    <property type="entry name" value="dsDNA mimic, putative"/>
    <property type="match status" value="1"/>
</dbReference>
<reference evidence="1 2" key="1">
    <citation type="submission" date="2019-01" db="EMBL/GenBank/DDBJ databases">
        <authorList>
            <person name="Chen W.-M."/>
        </authorList>
    </citation>
    <scope>NUCLEOTIDE SEQUENCE [LARGE SCALE GENOMIC DNA]</scope>
    <source>
        <strain evidence="1 2">KYPC3</strain>
    </source>
</reference>
<keyword evidence="2" id="KW-1185">Reference proteome</keyword>
<dbReference type="OrthoDB" id="5677388at2"/>
<dbReference type="InterPro" id="IPR007376">
    <property type="entry name" value="dsDNA_mimic_put"/>
</dbReference>
<evidence type="ECO:0000313" key="1">
    <source>
        <dbReference type="EMBL" id="RVU40592.1"/>
    </source>
</evidence>
<name>A0A437R1I9_9GAMM</name>
<protein>
    <submittedName>
        <fullName evidence="1">DUF440 family protein</fullName>
    </submittedName>
</protein>
<evidence type="ECO:0000313" key="2">
    <source>
        <dbReference type="Proteomes" id="UP000283077"/>
    </source>
</evidence>
<proteinExistence type="predicted"/>
<organism evidence="1 2">
    <name type="scientific">Rheinheimera riviphila</name>
    <dbReference type="NCBI Taxonomy" id="1834037"/>
    <lineage>
        <taxon>Bacteria</taxon>
        <taxon>Pseudomonadati</taxon>
        <taxon>Pseudomonadota</taxon>
        <taxon>Gammaproteobacteria</taxon>
        <taxon>Chromatiales</taxon>
        <taxon>Chromatiaceae</taxon>
        <taxon>Rheinheimera</taxon>
    </lineage>
</organism>
<gene>
    <name evidence="1" type="ORF">EOE67_05990</name>
</gene>
<dbReference type="EMBL" id="SACS01000004">
    <property type="protein sequence ID" value="RVU40592.1"/>
    <property type="molecule type" value="Genomic_DNA"/>
</dbReference>
<accession>A0A437R1I9</accession>
<dbReference type="Proteomes" id="UP000283077">
    <property type="component" value="Unassembled WGS sequence"/>
</dbReference>
<dbReference type="InterPro" id="IPR036763">
    <property type="entry name" value="Put_dsDNA_mimic_sf"/>
</dbReference>
<sequence>MSLDAAGDSPTQLSELELWTLDELCDHAFSIFEELASENLSAEDYQLYQQHYESRAYVDLVPPAADWVDLIQAELEPELHFEALIGLSGENGAADMVLARILLSLEKHDSLCHAQWRGQ</sequence>
<dbReference type="Pfam" id="PF04269">
    <property type="entry name" value="DUF440"/>
    <property type="match status" value="1"/>
</dbReference>
<dbReference type="SUPFAM" id="SSF102816">
    <property type="entry name" value="Putative dsDNA mimic"/>
    <property type="match status" value="1"/>
</dbReference>
<dbReference type="AlphaFoldDB" id="A0A437R1I9"/>